<dbReference type="PANTHER" id="PTHR46889:SF4">
    <property type="entry name" value="TRANSPOSASE INSO FOR INSERTION SEQUENCE ELEMENT IS911B-RELATED"/>
    <property type="match status" value="1"/>
</dbReference>
<proteinExistence type="predicted"/>
<evidence type="ECO:0000259" key="3">
    <source>
        <dbReference type="PROSITE" id="PS50994"/>
    </source>
</evidence>
<dbReference type="Pfam" id="PF00665">
    <property type="entry name" value="rve"/>
    <property type="match status" value="1"/>
</dbReference>
<evidence type="ECO:0000256" key="1">
    <source>
        <dbReference type="ARBA" id="ARBA00002286"/>
    </source>
</evidence>
<dbReference type="PROSITE" id="PS50994">
    <property type="entry name" value="INTEGRASE"/>
    <property type="match status" value="1"/>
</dbReference>
<feature type="domain" description="Integrase catalytic" evidence="3">
    <location>
        <begin position="277"/>
        <end position="441"/>
    </location>
</feature>
<protein>
    <submittedName>
        <fullName evidence="4">IS3 family transposase</fullName>
    </submittedName>
</protein>
<sequence>MRYGCFAVRQAAQRAGPGLVRWPTRRRWWWCRSAATATLCPSKRRWRRRTQPVPRASGAGRRRPSVNIRARGRSPRRGRPRRRSEDQPGDPAEPGEGSRGEPSSGTPDAGIVPAACPAGGGERSLAEEGPRVGGGTPDPAEGGEVFRRGGALVNRFRCVADLQRRYGVKRPCSILGVARSSFYYRRRMAADRAARQAADAKLATRIRAVHQESDGTHGAPGIAAELRETGGETVNHKRVARIMRTFGIEGVRLRRRHRTTADPAATKAPALIGRDFTVWAPNTKYLGDITHLPIDDGRFCCPATVIDLALRRLVGWALADHMRADLLTDALDAAIRTRGSIAGSIMHTDHGARYTSRAFAEAYRSAGVRRSMSTVGSSADNALAESFNASFKRETLQGRKIWPTEREARLDPFRWLHRYNIRRRHSRIGQRSPIAFENDFHLTPTTLAPAA</sequence>
<dbReference type="Pfam" id="PF13276">
    <property type="entry name" value="HTH_21"/>
    <property type="match status" value="1"/>
</dbReference>
<dbReference type="AlphaFoldDB" id="A0A7W3SZ67"/>
<feature type="compositionally biased region" description="Basic residues" evidence="2">
    <location>
        <begin position="60"/>
        <end position="82"/>
    </location>
</feature>
<evidence type="ECO:0000256" key="2">
    <source>
        <dbReference type="SAM" id="MobiDB-lite"/>
    </source>
</evidence>
<dbReference type="InterPro" id="IPR050900">
    <property type="entry name" value="Transposase_IS3/IS150/IS904"/>
</dbReference>
<feature type="compositionally biased region" description="Low complexity" evidence="2">
    <location>
        <begin position="92"/>
        <end position="105"/>
    </location>
</feature>
<organism evidence="4 5">
    <name type="scientific">Streptomyces calidiresistens</name>
    <dbReference type="NCBI Taxonomy" id="1485586"/>
    <lineage>
        <taxon>Bacteria</taxon>
        <taxon>Bacillati</taxon>
        <taxon>Actinomycetota</taxon>
        <taxon>Actinomycetes</taxon>
        <taxon>Kitasatosporales</taxon>
        <taxon>Streptomycetaceae</taxon>
        <taxon>Streptomyces</taxon>
    </lineage>
</organism>
<dbReference type="InterPro" id="IPR036397">
    <property type="entry name" value="RNaseH_sf"/>
</dbReference>
<dbReference type="EMBL" id="VKHS01000002">
    <property type="protein sequence ID" value="MBB0227997.1"/>
    <property type="molecule type" value="Genomic_DNA"/>
</dbReference>
<name>A0A7W3SZ67_9ACTN</name>
<dbReference type="NCBIfam" id="NF033516">
    <property type="entry name" value="transpos_IS3"/>
    <property type="match status" value="1"/>
</dbReference>
<dbReference type="GO" id="GO:0003676">
    <property type="term" value="F:nucleic acid binding"/>
    <property type="evidence" value="ECO:0007669"/>
    <property type="project" value="InterPro"/>
</dbReference>
<reference evidence="5" key="1">
    <citation type="submission" date="2019-10" db="EMBL/GenBank/DDBJ databases">
        <title>Streptomyces sp. nov., a novel actinobacterium isolated from alkaline environment.</title>
        <authorList>
            <person name="Golinska P."/>
        </authorList>
    </citation>
    <scope>NUCLEOTIDE SEQUENCE [LARGE SCALE GENOMIC DNA]</scope>
    <source>
        <strain evidence="5">DSM 42108</strain>
    </source>
</reference>
<dbReference type="InterPro" id="IPR001584">
    <property type="entry name" value="Integrase_cat-core"/>
</dbReference>
<comment type="function">
    <text evidence="1">Involved in the transposition of the insertion sequence.</text>
</comment>
<dbReference type="SUPFAM" id="SSF53098">
    <property type="entry name" value="Ribonuclease H-like"/>
    <property type="match status" value="1"/>
</dbReference>
<keyword evidence="5" id="KW-1185">Reference proteome</keyword>
<dbReference type="InterPro" id="IPR012337">
    <property type="entry name" value="RNaseH-like_sf"/>
</dbReference>
<evidence type="ECO:0000313" key="4">
    <source>
        <dbReference type="EMBL" id="MBB0227997.1"/>
    </source>
</evidence>
<feature type="region of interest" description="Disordered" evidence="2">
    <location>
        <begin position="42"/>
        <end position="145"/>
    </location>
</feature>
<comment type="caution">
    <text evidence="4">The sequence shown here is derived from an EMBL/GenBank/DDBJ whole genome shotgun (WGS) entry which is preliminary data.</text>
</comment>
<gene>
    <name evidence="4" type="ORF">FOE67_00325</name>
</gene>
<dbReference type="InterPro" id="IPR025948">
    <property type="entry name" value="HTH-like_dom"/>
</dbReference>
<evidence type="ECO:0000313" key="5">
    <source>
        <dbReference type="Proteomes" id="UP000530234"/>
    </source>
</evidence>
<dbReference type="Proteomes" id="UP000530234">
    <property type="component" value="Unassembled WGS sequence"/>
</dbReference>
<dbReference type="InterPro" id="IPR048020">
    <property type="entry name" value="Transpos_IS3"/>
</dbReference>
<dbReference type="GO" id="GO:0015074">
    <property type="term" value="P:DNA integration"/>
    <property type="evidence" value="ECO:0007669"/>
    <property type="project" value="InterPro"/>
</dbReference>
<dbReference type="Gene3D" id="3.30.420.10">
    <property type="entry name" value="Ribonuclease H-like superfamily/Ribonuclease H"/>
    <property type="match status" value="1"/>
</dbReference>
<accession>A0A7W3SZ67</accession>
<dbReference type="PANTHER" id="PTHR46889">
    <property type="entry name" value="TRANSPOSASE INSF FOR INSERTION SEQUENCE IS3B-RELATED"/>
    <property type="match status" value="1"/>
</dbReference>